<keyword evidence="2" id="KW-1185">Reference proteome</keyword>
<protein>
    <submittedName>
        <fullName evidence="1">Uncharacterized protein</fullName>
    </submittedName>
</protein>
<comment type="caution">
    <text evidence="1">The sequence shown here is derived from an EMBL/GenBank/DDBJ whole genome shotgun (WGS) entry which is preliminary data.</text>
</comment>
<reference evidence="1" key="1">
    <citation type="submission" date="2024-09" db="EMBL/GenBank/DDBJ databases">
        <title>Black Yeasts Isolated from many extreme environments.</title>
        <authorList>
            <person name="Coleine C."/>
            <person name="Stajich J.E."/>
            <person name="Selbmann L."/>
        </authorList>
    </citation>
    <scope>NUCLEOTIDE SEQUENCE</scope>
    <source>
        <strain evidence="1">CCFEE 5737</strain>
    </source>
</reference>
<sequence>MPYVDATFYLESFLLIVCTSFIDAPDQEDKKDDAVSVFKAFETTKVPCPLWGCTGFRRAQMEPTPIAPPQHSEQQSPQRPIQEPYPAPAHAEPTDAAQKPQEVKPSVEDNWGICGPWGCQSLRPVIANARHGAGESMFESQHPISEGVSAPGVEKNALWDLCGPWACFRM</sequence>
<proteinExistence type="predicted"/>
<organism evidence="1 2">
    <name type="scientific">Coniosporium uncinatum</name>
    <dbReference type="NCBI Taxonomy" id="93489"/>
    <lineage>
        <taxon>Eukaryota</taxon>
        <taxon>Fungi</taxon>
        <taxon>Dikarya</taxon>
        <taxon>Ascomycota</taxon>
        <taxon>Pezizomycotina</taxon>
        <taxon>Dothideomycetes</taxon>
        <taxon>Dothideomycetes incertae sedis</taxon>
        <taxon>Coniosporium</taxon>
    </lineage>
</organism>
<name>A0ACC3DY36_9PEZI</name>
<gene>
    <name evidence="1" type="ORF">LTS18_002831</name>
</gene>
<dbReference type="Proteomes" id="UP001186974">
    <property type="component" value="Unassembled WGS sequence"/>
</dbReference>
<evidence type="ECO:0000313" key="1">
    <source>
        <dbReference type="EMBL" id="KAK3081777.1"/>
    </source>
</evidence>
<dbReference type="EMBL" id="JAWDJW010000068">
    <property type="protein sequence ID" value="KAK3081777.1"/>
    <property type="molecule type" value="Genomic_DNA"/>
</dbReference>
<evidence type="ECO:0000313" key="2">
    <source>
        <dbReference type="Proteomes" id="UP001186974"/>
    </source>
</evidence>
<accession>A0ACC3DY36</accession>